<accession>A0A3N1D2A6</accession>
<dbReference type="GO" id="GO:0000976">
    <property type="term" value="F:transcription cis-regulatory region binding"/>
    <property type="evidence" value="ECO:0007669"/>
    <property type="project" value="TreeGrafter"/>
</dbReference>
<dbReference type="InterPro" id="IPR023772">
    <property type="entry name" value="DNA-bd_HTH_TetR-type_CS"/>
</dbReference>
<dbReference type="PANTHER" id="PTHR30055">
    <property type="entry name" value="HTH-TYPE TRANSCRIPTIONAL REGULATOR RUTR"/>
    <property type="match status" value="1"/>
</dbReference>
<evidence type="ECO:0000259" key="5">
    <source>
        <dbReference type="PROSITE" id="PS50977"/>
    </source>
</evidence>
<dbReference type="InterPro" id="IPR036271">
    <property type="entry name" value="Tet_transcr_reg_TetR-rel_C_sf"/>
</dbReference>
<keyword evidence="2 4" id="KW-0238">DNA-binding</keyword>
<keyword evidence="7" id="KW-1185">Reference proteome</keyword>
<dbReference type="GO" id="GO:0003700">
    <property type="term" value="F:DNA-binding transcription factor activity"/>
    <property type="evidence" value="ECO:0007669"/>
    <property type="project" value="TreeGrafter"/>
</dbReference>
<dbReference type="AlphaFoldDB" id="A0A3N1D2A6"/>
<comment type="caution">
    <text evidence="6">The sequence shown here is derived from an EMBL/GenBank/DDBJ whole genome shotgun (WGS) entry which is preliminary data.</text>
</comment>
<evidence type="ECO:0000313" key="6">
    <source>
        <dbReference type="EMBL" id="ROO87651.1"/>
    </source>
</evidence>
<dbReference type="Pfam" id="PF00440">
    <property type="entry name" value="TetR_N"/>
    <property type="match status" value="1"/>
</dbReference>
<dbReference type="InterPro" id="IPR050109">
    <property type="entry name" value="HTH-type_TetR-like_transc_reg"/>
</dbReference>
<dbReference type="RefSeq" id="WP_170201575.1">
    <property type="nucleotide sequence ID" value="NZ_RJKE01000001.1"/>
</dbReference>
<proteinExistence type="predicted"/>
<keyword evidence="1" id="KW-0805">Transcription regulation</keyword>
<dbReference type="Gene3D" id="1.10.357.10">
    <property type="entry name" value="Tetracycline Repressor, domain 2"/>
    <property type="match status" value="1"/>
</dbReference>
<reference evidence="6 7" key="1">
    <citation type="submission" date="2018-11" db="EMBL/GenBank/DDBJ databases">
        <title>Sequencing the genomes of 1000 actinobacteria strains.</title>
        <authorList>
            <person name="Klenk H.-P."/>
        </authorList>
    </citation>
    <scope>NUCLEOTIDE SEQUENCE [LARGE SCALE GENOMIC DNA]</scope>
    <source>
        <strain evidence="6 7">DSM 44254</strain>
    </source>
</reference>
<feature type="DNA-binding region" description="H-T-H motif" evidence="4">
    <location>
        <begin position="43"/>
        <end position="62"/>
    </location>
</feature>
<dbReference type="PANTHER" id="PTHR30055:SF234">
    <property type="entry name" value="HTH-TYPE TRANSCRIPTIONAL REGULATOR BETI"/>
    <property type="match status" value="1"/>
</dbReference>
<dbReference type="PROSITE" id="PS50977">
    <property type="entry name" value="HTH_TETR_2"/>
    <property type="match status" value="1"/>
</dbReference>
<name>A0A3N1D2A6_9ACTN</name>
<dbReference type="InterPro" id="IPR001647">
    <property type="entry name" value="HTH_TetR"/>
</dbReference>
<dbReference type="PRINTS" id="PR00455">
    <property type="entry name" value="HTHTETR"/>
</dbReference>
<feature type="domain" description="HTH tetR-type" evidence="5">
    <location>
        <begin position="20"/>
        <end position="80"/>
    </location>
</feature>
<dbReference type="SUPFAM" id="SSF46689">
    <property type="entry name" value="Homeodomain-like"/>
    <property type="match status" value="1"/>
</dbReference>
<keyword evidence="3" id="KW-0804">Transcription</keyword>
<dbReference type="EMBL" id="RJKE01000001">
    <property type="protein sequence ID" value="ROO87651.1"/>
    <property type="molecule type" value="Genomic_DNA"/>
</dbReference>
<dbReference type="Proteomes" id="UP000272400">
    <property type="component" value="Unassembled WGS sequence"/>
</dbReference>
<organism evidence="6 7">
    <name type="scientific">Actinocorallia herbida</name>
    <dbReference type="NCBI Taxonomy" id="58109"/>
    <lineage>
        <taxon>Bacteria</taxon>
        <taxon>Bacillati</taxon>
        <taxon>Actinomycetota</taxon>
        <taxon>Actinomycetes</taxon>
        <taxon>Streptosporangiales</taxon>
        <taxon>Thermomonosporaceae</taxon>
        <taxon>Actinocorallia</taxon>
    </lineage>
</organism>
<gene>
    <name evidence="6" type="ORF">EDD29_5275</name>
</gene>
<dbReference type="SUPFAM" id="SSF48498">
    <property type="entry name" value="Tetracyclin repressor-like, C-terminal domain"/>
    <property type="match status" value="1"/>
</dbReference>
<evidence type="ECO:0000256" key="2">
    <source>
        <dbReference type="ARBA" id="ARBA00023125"/>
    </source>
</evidence>
<protein>
    <submittedName>
        <fullName evidence="6">TetR family transcriptional regulator</fullName>
    </submittedName>
</protein>
<dbReference type="Gene3D" id="1.10.10.60">
    <property type="entry name" value="Homeodomain-like"/>
    <property type="match status" value="1"/>
</dbReference>
<dbReference type="InterPro" id="IPR009057">
    <property type="entry name" value="Homeodomain-like_sf"/>
</dbReference>
<dbReference type="PROSITE" id="PS01081">
    <property type="entry name" value="HTH_TETR_1"/>
    <property type="match status" value="1"/>
</dbReference>
<sequence length="214" mass="23832">MTMTHGESRPPRVRRRLSDEVRRAQIIEATVAVIAELGYENTSLARIAERAEVSKGLVSHHFTDKDRLMEAVARATLVTLRQGLVDALVLTDPVPEVMRAAIHRAADLGVTHHPELTALRQISTNLRAADGTPRLGLSDYYEETYQGQQALFHRGQEEGSLRDFDARVMAITYQGAIDTMLTYLHEHPETDVHQYADALADLLITAIRRSPTAA</sequence>
<evidence type="ECO:0000256" key="4">
    <source>
        <dbReference type="PROSITE-ProRule" id="PRU00335"/>
    </source>
</evidence>
<evidence type="ECO:0000256" key="1">
    <source>
        <dbReference type="ARBA" id="ARBA00023015"/>
    </source>
</evidence>
<evidence type="ECO:0000256" key="3">
    <source>
        <dbReference type="ARBA" id="ARBA00023163"/>
    </source>
</evidence>
<evidence type="ECO:0000313" key="7">
    <source>
        <dbReference type="Proteomes" id="UP000272400"/>
    </source>
</evidence>